<dbReference type="SMART" id="SM00745">
    <property type="entry name" value="MIT"/>
    <property type="match status" value="1"/>
</dbReference>
<feature type="domain" description="MIT" evidence="5">
    <location>
        <begin position="2"/>
        <end position="81"/>
    </location>
</feature>
<keyword evidence="6" id="KW-1185">Reference proteome</keyword>
<dbReference type="Gene3D" id="1.20.58.80">
    <property type="entry name" value="Phosphotransferase system, lactose/cellobiose-type IIA subunit"/>
    <property type="match status" value="1"/>
</dbReference>
<dbReference type="GO" id="GO:0007033">
    <property type="term" value="P:vacuole organization"/>
    <property type="evidence" value="ECO:0007669"/>
    <property type="project" value="TreeGrafter"/>
</dbReference>
<dbReference type="FunFam" id="1.20.58.80:FF:000002">
    <property type="entry name" value="Vacuolar protein sorting-associated protein 4A"/>
    <property type="match status" value="1"/>
</dbReference>
<proteinExistence type="inferred from homology"/>
<dbReference type="AlphaFoldDB" id="A0A914V7I0"/>
<dbReference type="PANTHER" id="PTHR23074:SF83">
    <property type="entry name" value="VACUOLAR PROTEIN SORTING-ASSOCIATED PROTEIN 4A"/>
    <property type="match status" value="1"/>
</dbReference>
<dbReference type="CDD" id="cd02678">
    <property type="entry name" value="MIT_VPS4"/>
    <property type="match status" value="1"/>
</dbReference>
<dbReference type="Pfam" id="PF04212">
    <property type="entry name" value="MIT"/>
    <property type="match status" value="1"/>
</dbReference>
<feature type="region of interest" description="Disordered" evidence="4">
    <location>
        <begin position="72"/>
        <end position="105"/>
    </location>
</feature>
<dbReference type="GO" id="GO:0005524">
    <property type="term" value="F:ATP binding"/>
    <property type="evidence" value="ECO:0007669"/>
    <property type="project" value="UniProtKB-KW"/>
</dbReference>
<dbReference type="GO" id="GO:0016197">
    <property type="term" value="P:endosomal transport"/>
    <property type="evidence" value="ECO:0007669"/>
    <property type="project" value="TreeGrafter"/>
</dbReference>
<reference evidence="7" key="1">
    <citation type="submission" date="2022-11" db="UniProtKB">
        <authorList>
            <consortium name="WormBaseParasite"/>
        </authorList>
    </citation>
    <scope>IDENTIFICATION</scope>
</reference>
<dbReference type="WBParaSite" id="PSAMB.scaffold15size126113.g410.t1">
    <property type="protein sequence ID" value="PSAMB.scaffold15size126113.g410.t1"/>
    <property type="gene ID" value="PSAMB.scaffold15size126113.g410"/>
</dbReference>
<dbReference type="InterPro" id="IPR027417">
    <property type="entry name" value="P-loop_NTPase"/>
</dbReference>
<evidence type="ECO:0000259" key="5">
    <source>
        <dbReference type="SMART" id="SM00745"/>
    </source>
</evidence>
<comment type="similarity">
    <text evidence="1">Belongs to the AAA ATPase family.</text>
</comment>
<dbReference type="InterPro" id="IPR007330">
    <property type="entry name" value="MIT_dom"/>
</dbReference>
<dbReference type="GO" id="GO:0016887">
    <property type="term" value="F:ATP hydrolysis activity"/>
    <property type="evidence" value="ECO:0007669"/>
    <property type="project" value="TreeGrafter"/>
</dbReference>
<dbReference type="PANTHER" id="PTHR23074">
    <property type="entry name" value="AAA DOMAIN-CONTAINING"/>
    <property type="match status" value="1"/>
</dbReference>
<keyword evidence="2" id="KW-0547">Nucleotide-binding</keyword>
<dbReference type="Gene3D" id="3.40.50.300">
    <property type="entry name" value="P-loop containing nucleotide triphosphate hydrolases"/>
    <property type="match status" value="1"/>
</dbReference>
<dbReference type="InterPro" id="IPR045253">
    <property type="entry name" value="VPS4_MIT"/>
</dbReference>
<protein>
    <submittedName>
        <fullName evidence="7">MIT domain-containing protein</fullName>
    </submittedName>
</protein>
<sequence length="211" mass="23881">MSGQTLQKAIELVTKATEEDKKKNYEEALRLYEHAVEYFLHAVKYEAQGDKQKEAIRNKCLTYLDRAEKLKQHIKGDKKKPVKADNEDSNKNNSDSDSEDPERKKLQEKLTGAIVMEKPNVKWEDVAGLEGAKEALKEAVILPIKFPQLFTESLVITEFQSSDKNRRQPSCSLRDRRAAHKIGCTSSPGLVGQRWRDTNGSRVGRGGRKGP</sequence>
<feature type="region of interest" description="Disordered" evidence="4">
    <location>
        <begin position="183"/>
        <end position="211"/>
    </location>
</feature>
<dbReference type="FunFam" id="3.40.50.300:FF:002287">
    <property type="entry name" value="MIT domain protein"/>
    <property type="match status" value="1"/>
</dbReference>
<evidence type="ECO:0000313" key="6">
    <source>
        <dbReference type="Proteomes" id="UP000887566"/>
    </source>
</evidence>
<keyword evidence="3" id="KW-0067">ATP-binding</keyword>
<name>A0A914V7I0_9BILA</name>
<evidence type="ECO:0000313" key="7">
    <source>
        <dbReference type="WBParaSite" id="PSAMB.scaffold15size126113.g410.t1"/>
    </source>
</evidence>
<dbReference type="SUPFAM" id="SSF116846">
    <property type="entry name" value="MIT domain"/>
    <property type="match status" value="1"/>
</dbReference>
<accession>A0A914V7I0</accession>
<dbReference type="Proteomes" id="UP000887566">
    <property type="component" value="Unplaced"/>
</dbReference>
<evidence type="ECO:0000256" key="2">
    <source>
        <dbReference type="ARBA" id="ARBA00022741"/>
    </source>
</evidence>
<evidence type="ECO:0000256" key="1">
    <source>
        <dbReference type="ARBA" id="ARBA00006914"/>
    </source>
</evidence>
<dbReference type="InterPro" id="IPR036181">
    <property type="entry name" value="MIT_dom_sf"/>
</dbReference>
<evidence type="ECO:0000256" key="4">
    <source>
        <dbReference type="SAM" id="MobiDB-lite"/>
    </source>
</evidence>
<dbReference type="InterPro" id="IPR050304">
    <property type="entry name" value="MT-severing_AAA_ATPase"/>
</dbReference>
<evidence type="ECO:0000256" key="3">
    <source>
        <dbReference type="ARBA" id="ARBA00022840"/>
    </source>
</evidence>
<organism evidence="6 7">
    <name type="scientific">Plectus sambesii</name>
    <dbReference type="NCBI Taxonomy" id="2011161"/>
    <lineage>
        <taxon>Eukaryota</taxon>
        <taxon>Metazoa</taxon>
        <taxon>Ecdysozoa</taxon>
        <taxon>Nematoda</taxon>
        <taxon>Chromadorea</taxon>
        <taxon>Plectida</taxon>
        <taxon>Plectina</taxon>
        <taxon>Plectoidea</taxon>
        <taxon>Plectidae</taxon>
        <taxon>Plectus</taxon>
    </lineage>
</organism>